<gene>
    <name evidence="1" type="ORF">HBE96_23030</name>
</gene>
<dbReference type="RefSeq" id="WP_169300037.1">
    <property type="nucleotide sequence ID" value="NZ_JABBNI010000065.1"/>
</dbReference>
<dbReference type="EMBL" id="JABBNI010000065">
    <property type="protein sequence ID" value="NMM65455.1"/>
    <property type="molecule type" value="Genomic_DNA"/>
</dbReference>
<reference evidence="1 2" key="1">
    <citation type="submission" date="2020-06" db="EMBL/GenBank/DDBJ databases">
        <title>Complete Genome Sequence of Clostridium muelleri sp. nov. P21T, an Acid-Alcohol Producing Acetogen Isolated from Old Hay.</title>
        <authorList>
            <person name="Duncan K.E."/>
            <person name="Tanner R.S."/>
        </authorList>
    </citation>
    <scope>NUCLEOTIDE SEQUENCE [LARGE SCALE GENOMIC DNA]</scope>
    <source>
        <strain evidence="1 2">P21</strain>
    </source>
</reference>
<dbReference type="InterPro" id="IPR036388">
    <property type="entry name" value="WH-like_DNA-bd_sf"/>
</dbReference>
<organism evidence="1 2">
    <name type="scientific">Clostridium muellerianum</name>
    <dbReference type="NCBI Taxonomy" id="2716538"/>
    <lineage>
        <taxon>Bacteria</taxon>
        <taxon>Bacillati</taxon>
        <taxon>Bacillota</taxon>
        <taxon>Clostridia</taxon>
        <taxon>Eubacteriales</taxon>
        <taxon>Clostridiaceae</taxon>
        <taxon>Clostridium</taxon>
    </lineage>
</organism>
<accession>A0A7Y0EN75</accession>
<name>A0A7Y0EN75_9CLOT</name>
<dbReference type="AlphaFoldDB" id="A0A7Y0EN75"/>
<dbReference type="Pfam" id="PF13730">
    <property type="entry name" value="HTH_36"/>
    <property type="match status" value="1"/>
</dbReference>
<dbReference type="Proteomes" id="UP000537131">
    <property type="component" value="Unassembled WGS sequence"/>
</dbReference>
<dbReference type="Gene3D" id="1.10.10.10">
    <property type="entry name" value="Winged helix-like DNA-binding domain superfamily/Winged helix DNA-binding domain"/>
    <property type="match status" value="1"/>
</dbReference>
<protein>
    <submittedName>
        <fullName evidence="1">Helix-turn-helix domain-containing protein</fullName>
    </submittedName>
</protein>
<sequence length="164" mass="18815">MSSNKFIEANSKGSTYIENAYLYDTRLTSTEKTVYAVLCSACYAEKYETTVGQLTIAKAINKSLRTVQRAIKTLKKFLYIQCKRRGSISNITVIVAKQMRNAGKKVVETVKKVREKINSKKGNAYPSAKKESLFNNFEMRPYNFQNLEDMLLGYKEYNSEELLE</sequence>
<proteinExistence type="predicted"/>
<evidence type="ECO:0000313" key="2">
    <source>
        <dbReference type="Proteomes" id="UP000537131"/>
    </source>
</evidence>
<keyword evidence="2" id="KW-1185">Reference proteome</keyword>
<comment type="caution">
    <text evidence="1">The sequence shown here is derived from an EMBL/GenBank/DDBJ whole genome shotgun (WGS) entry which is preliminary data.</text>
</comment>
<evidence type="ECO:0000313" key="1">
    <source>
        <dbReference type="EMBL" id="NMM65455.1"/>
    </source>
</evidence>